<protein>
    <submittedName>
        <fullName evidence="2">Uncharacterized protein</fullName>
    </submittedName>
</protein>
<feature type="region of interest" description="Disordered" evidence="1">
    <location>
        <begin position="125"/>
        <end position="148"/>
    </location>
</feature>
<dbReference type="Proteomes" id="UP000054018">
    <property type="component" value="Unassembled WGS sequence"/>
</dbReference>
<organism evidence="2 3">
    <name type="scientific">Pisolithus microcarpus 441</name>
    <dbReference type="NCBI Taxonomy" id="765257"/>
    <lineage>
        <taxon>Eukaryota</taxon>
        <taxon>Fungi</taxon>
        <taxon>Dikarya</taxon>
        <taxon>Basidiomycota</taxon>
        <taxon>Agaricomycotina</taxon>
        <taxon>Agaricomycetes</taxon>
        <taxon>Agaricomycetidae</taxon>
        <taxon>Boletales</taxon>
        <taxon>Sclerodermatineae</taxon>
        <taxon>Pisolithaceae</taxon>
        <taxon>Pisolithus</taxon>
    </lineage>
</organism>
<sequence>MSSPSPTRELEKQHAFTVALTVYSSLKKNTKGKAPAPKEVKSVKMKELFFPLREDNYLTFLQRILEKHGQDQYKVSVHKRYSFKFVLPKHTISDAMDIDNEIDYKEMVKKLRRNASSTTKVLVDMKQVEKLPSSESGDETSDASDGDDDPVCPLRCTEIITHFTCRNLCLKELEILTPALLDGESNSSSCTRTSTMRDSHMSDPWALCRQLKAENAQPLDNAL</sequence>
<accession>A0A0C9YL60</accession>
<gene>
    <name evidence="2" type="ORF">PISMIDRAFT_116870</name>
</gene>
<dbReference type="HOGENOM" id="CLU_1240563_0_0_1"/>
<keyword evidence="3" id="KW-1185">Reference proteome</keyword>
<reference evidence="3" key="2">
    <citation type="submission" date="2015-01" db="EMBL/GenBank/DDBJ databases">
        <title>Evolutionary Origins and Diversification of the Mycorrhizal Mutualists.</title>
        <authorList>
            <consortium name="DOE Joint Genome Institute"/>
            <consortium name="Mycorrhizal Genomics Consortium"/>
            <person name="Kohler A."/>
            <person name="Kuo A."/>
            <person name="Nagy L.G."/>
            <person name="Floudas D."/>
            <person name="Copeland A."/>
            <person name="Barry K.W."/>
            <person name="Cichocki N."/>
            <person name="Veneault-Fourrey C."/>
            <person name="LaButti K."/>
            <person name="Lindquist E.A."/>
            <person name="Lipzen A."/>
            <person name="Lundell T."/>
            <person name="Morin E."/>
            <person name="Murat C."/>
            <person name="Riley R."/>
            <person name="Ohm R."/>
            <person name="Sun H."/>
            <person name="Tunlid A."/>
            <person name="Henrissat B."/>
            <person name="Grigoriev I.V."/>
            <person name="Hibbett D.S."/>
            <person name="Martin F."/>
        </authorList>
    </citation>
    <scope>NUCLEOTIDE SEQUENCE [LARGE SCALE GENOMIC DNA]</scope>
    <source>
        <strain evidence="3">441</strain>
    </source>
</reference>
<evidence type="ECO:0000313" key="3">
    <source>
        <dbReference type="Proteomes" id="UP000054018"/>
    </source>
</evidence>
<dbReference type="AlphaFoldDB" id="A0A0C9YL60"/>
<proteinExistence type="predicted"/>
<dbReference type="OrthoDB" id="2681472at2759"/>
<name>A0A0C9YL60_9AGAM</name>
<reference evidence="2 3" key="1">
    <citation type="submission" date="2014-04" db="EMBL/GenBank/DDBJ databases">
        <authorList>
            <consortium name="DOE Joint Genome Institute"/>
            <person name="Kuo A."/>
            <person name="Kohler A."/>
            <person name="Costa M.D."/>
            <person name="Nagy L.G."/>
            <person name="Floudas D."/>
            <person name="Copeland A."/>
            <person name="Barry K.W."/>
            <person name="Cichocki N."/>
            <person name="Veneault-Fourrey C."/>
            <person name="LaButti K."/>
            <person name="Lindquist E.A."/>
            <person name="Lipzen A."/>
            <person name="Lundell T."/>
            <person name="Morin E."/>
            <person name="Murat C."/>
            <person name="Sun H."/>
            <person name="Tunlid A."/>
            <person name="Henrissat B."/>
            <person name="Grigoriev I.V."/>
            <person name="Hibbett D.S."/>
            <person name="Martin F."/>
            <person name="Nordberg H.P."/>
            <person name="Cantor M.N."/>
            <person name="Hua S.X."/>
        </authorList>
    </citation>
    <scope>NUCLEOTIDE SEQUENCE [LARGE SCALE GENOMIC DNA]</scope>
    <source>
        <strain evidence="2 3">441</strain>
    </source>
</reference>
<evidence type="ECO:0000313" key="2">
    <source>
        <dbReference type="EMBL" id="KIK14544.1"/>
    </source>
</evidence>
<evidence type="ECO:0000256" key="1">
    <source>
        <dbReference type="SAM" id="MobiDB-lite"/>
    </source>
</evidence>
<dbReference type="EMBL" id="KN833933">
    <property type="protein sequence ID" value="KIK14544.1"/>
    <property type="molecule type" value="Genomic_DNA"/>
</dbReference>
<feature type="compositionally biased region" description="Acidic residues" evidence="1">
    <location>
        <begin position="136"/>
        <end position="148"/>
    </location>
</feature>